<dbReference type="PANTHER" id="PTHR12346">
    <property type="entry name" value="SIN3B-RELATED"/>
    <property type="match status" value="1"/>
</dbReference>
<evidence type="ECO:0000256" key="2">
    <source>
        <dbReference type="ARBA" id="ARBA00022491"/>
    </source>
</evidence>
<dbReference type="SMART" id="SM00761">
    <property type="entry name" value="HDAC_interact"/>
    <property type="match status" value="1"/>
</dbReference>
<keyword evidence="11" id="KW-1185">Reference proteome</keyword>
<accession>A0A067MUW7</accession>
<evidence type="ECO:0000256" key="5">
    <source>
        <dbReference type="ARBA" id="ARBA00023163"/>
    </source>
</evidence>
<dbReference type="GO" id="GO:0033698">
    <property type="term" value="C:Rpd3L complex"/>
    <property type="evidence" value="ECO:0007669"/>
    <property type="project" value="UniProtKB-ARBA"/>
</dbReference>
<dbReference type="STRING" id="930990.A0A067MUW7"/>
<dbReference type="Pfam" id="PF08295">
    <property type="entry name" value="Sin3_corepress"/>
    <property type="match status" value="1"/>
</dbReference>
<evidence type="ECO:0000256" key="8">
    <source>
        <dbReference type="SAM" id="MobiDB-lite"/>
    </source>
</evidence>
<feature type="region of interest" description="Disordered" evidence="8">
    <location>
        <begin position="1"/>
        <end position="65"/>
    </location>
</feature>
<keyword evidence="5" id="KW-0804">Transcription</keyword>
<dbReference type="FunFam" id="1.20.1160.11:FF:000001">
    <property type="entry name" value="Paired amphipathic helix protein Sin3"/>
    <property type="match status" value="1"/>
</dbReference>
<dbReference type="InterPro" id="IPR039774">
    <property type="entry name" value="Sin3-like"/>
</dbReference>
<feature type="compositionally biased region" description="Polar residues" evidence="8">
    <location>
        <begin position="1"/>
        <end position="12"/>
    </location>
</feature>
<keyword evidence="2" id="KW-0678">Repressor</keyword>
<organism evidence="10 11">
    <name type="scientific">Botryobasidium botryosum (strain FD-172 SS1)</name>
    <dbReference type="NCBI Taxonomy" id="930990"/>
    <lineage>
        <taxon>Eukaryota</taxon>
        <taxon>Fungi</taxon>
        <taxon>Dikarya</taxon>
        <taxon>Basidiomycota</taxon>
        <taxon>Agaricomycotina</taxon>
        <taxon>Agaricomycetes</taxon>
        <taxon>Cantharellales</taxon>
        <taxon>Botryobasidiaceae</taxon>
        <taxon>Botryobasidium</taxon>
    </lineage>
</organism>
<protein>
    <recommendedName>
        <fullName evidence="9">Histone deacetylase interacting domain-containing protein</fullName>
    </recommendedName>
</protein>
<dbReference type="InterPro" id="IPR013194">
    <property type="entry name" value="HDAC_interact_dom"/>
</dbReference>
<reference evidence="11" key="1">
    <citation type="journal article" date="2014" name="Proc. Natl. Acad. Sci. U.S.A.">
        <title>Extensive sampling of basidiomycete genomes demonstrates inadequacy of the white-rot/brown-rot paradigm for wood decay fungi.</title>
        <authorList>
            <person name="Riley R."/>
            <person name="Salamov A.A."/>
            <person name="Brown D.W."/>
            <person name="Nagy L.G."/>
            <person name="Floudas D."/>
            <person name="Held B.W."/>
            <person name="Levasseur A."/>
            <person name="Lombard V."/>
            <person name="Morin E."/>
            <person name="Otillar R."/>
            <person name="Lindquist E.A."/>
            <person name="Sun H."/>
            <person name="LaButti K.M."/>
            <person name="Schmutz J."/>
            <person name="Jabbour D."/>
            <person name="Luo H."/>
            <person name="Baker S.E."/>
            <person name="Pisabarro A.G."/>
            <person name="Walton J.D."/>
            <person name="Blanchette R.A."/>
            <person name="Henrissat B."/>
            <person name="Martin F."/>
            <person name="Cullen D."/>
            <person name="Hibbett D.S."/>
            <person name="Grigoriev I.V."/>
        </authorList>
    </citation>
    <scope>NUCLEOTIDE SEQUENCE [LARGE SCALE GENOMIC DNA]</scope>
    <source>
        <strain evidence="11">FD-172 SS1</strain>
    </source>
</reference>
<evidence type="ECO:0000256" key="1">
    <source>
        <dbReference type="ARBA" id="ARBA00004123"/>
    </source>
</evidence>
<evidence type="ECO:0000313" key="10">
    <source>
        <dbReference type="EMBL" id="KDQ15677.1"/>
    </source>
</evidence>
<dbReference type="OrthoDB" id="10265969at2759"/>
<feature type="region of interest" description="Disordered" evidence="8">
    <location>
        <begin position="419"/>
        <end position="534"/>
    </location>
</feature>
<proteinExistence type="predicted"/>
<dbReference type="InParanoid" id="A0A067MUW7"/>
<dbReference type="Pfam" id="PF02671">
    <property type="entry name" value="PAH"/>
    <property type="match status" value="3"/>
</dbReference>
<evidence type="ECO:0000256" key="4">
    <source>
        <dbReference type="ARBA" id="ARBA00023015"/>
    </source>
</evidence>
<dbReference type="GO" id="GO:0010628">
    <property type="term" value="P:positive regulation of gene expression"/>
    <property type="evidence" value="ECO:0007669"/>
    <property type="project" value="UniProtKB-ARBA"/>
</dbReference>
<dbReference type="InterPro" id="IPR036600">
    <property type="entry name" value="PAH_sf"/>
</dbReference>
<evidence type="ECO:0000313" key="11">
    <source>
        <dbReference type="Proteomes" id="UP000027195"/>
    </source>
</evidence>
<evidence type="ECO:0000256" key="7">
    <source>
        <dbReference type="PROSITE-ProRule" id="PRU00810"/>
    </source>
</evidence>
<evidence type="ECO:0000256" key="3">
    <source>
        <dbReference type="ARBA" id="ARBA00022737"/>
    </source>
</evidence>
<dbReference type="GO" id="GO:0003714">
    <property type="term" value="F:transcription corepressor activity"/>
    <property type="evidence" value="ECO:0007669"/>
    <property type="project" value="InterPro"/>
</dbReference>
<dbReference type="Gene3D" id="1.20.1160.11">
    <property type="entry name" value="Paired amphipathic helix"/>
    <property type="match status" value="3"/>
</dbReference>
<feature type="region of interest" description="Disordered" evidence="8">
    <location>
        <begin position="102"/>
        <end position="127"/>
    </location>
</feature>
<feature type="compositionally biased region" description="Basic and acidic residues" evidence="8">
    <location>
        <begin position="14"/>
        <end position="27"/>
    </location>
</feature>
<feature type="region of interest" description="Disordered" evidence="8">
    <location>
        <begin position="928"/>
        <end position="1100"/>
    </location>
</feature>
<feature type="region of interest" description="Disordered" evidence="8">
    <location>
        <begin position="266"/>
        <end position="289"/>
    </location>
</feature>
<sequence>MDNPTSSPASSNPHPDDPRPDTHDARTIPDPPPAAASDPWPAARPPPPPDAPSQPPSTLPTAPTAMPLPVVKTESALASPWPQLPPPPTSTSMSSLFDHAIHPTPNAQPTTPGIPATPPVPTSPTSANASLYRPLNVKDALSYLEMVKVRFSDRPDVYNHFLDIMKDFKSQTIDTPGVIERVSTLFTGHPMLIQGFNTFLPQGYRIECSLDGHDTNLITVTTPTGTTTSTTSLIGNPSRSIFTASTAAAHVPSFPPSTVAAPPPLGSPGPSAAAFPGPSNTPIPYPSTSSPAAVPIAPLNVASYPLSPSLHASTGAALLGGLVKGSPAGPEFNHAIQYVNKIKNRFSGEPETYKQFLEILQTYQKEQRPIQDVYAQVTILFKNSTDLLDEFKQFLPDPNGNVPVSSGLFNMIGHMTATGPIPFGLDHLDKSDKGKERERERDRESEKEKDKDKKKLGEKAPAPQRRKKRALDKEASAAPKPGQSKAKRTKHHHKGDPPSPSYPNAPGSPSTSHHPSQSFINGNASGSTSNPHGSADETAFFDRVKKYIDDRTTYNEFLKLLNLFVQEIIDIRDLVKNASGYIGEGELLTQFKEILGWEDNGAVELDGGARGVPGLVSALDRPKIDLNSLKQYGPSYRKLPKDEIALACSGRDAMCWEVLNDEWVAHPSWASEEAGFNSHRKNAYEEALHKSEEERHEYDFHIEAITRTIQVLEPISARINLMDTEERASFKLKPGLGGQGKSIYQRIIKKVYGRDHGLEVIQALHDSPAIAVPVVLARLKQKDEEWKRAQREWNKVWREVDARNYYKSLDHQGINFKANDKKTVNGKALVQEIENTRNAQAAERGKLIDPTFGRTLPKYQFAYRIEDQMVLQDCVKLVLLFLDRVGQQQISRSDKESVESFLRSFVPIFFMLDAQEFDAPFCAPPVAAPPIAHPNPSESGDEMSDDVTSVMDEGDDAGSVAGSASGSRRKRNGGVAAGDLRKKLLKSTQAGKGANGSAKKSGAGGRASPAASPSRRSSPARRSPAPSISAQDQMQIDAERLMSPGPALGSGIPSDGHGDGIGSGAGQMWVRCDPTIEPGAEKDAERRAADGPTESRRSRPSRKGVFFCNSSFYVLLRLLQTLYSRLETIRNAAIKFSDIPPTAHLVNPVARELGLHDSIGALASRLLNEGPNMAHRFYPFALDCCERLFDGEMEQAQFEDLMRYMFGTSAYLMFTVDKVVGAIVKQIQIVMSDPRCQELFTLLRRERELDLSNGATSHTPVQLQINYRRQAEGIIGAGELLYRVNWIDGSKVIQLQLLSKEDASVDDAQNRTDRWKQYIESYVLSHQTEGIVGEVKAPMLRRCIDVDEDVPLPSSKFVARGGIQIKVCIRTYRLFFVPQTEDFFWRNRKPEEVERTHERAVVRRADRRISFEKWLDARVRALGHDDSTPKTSNMSVVNGMV</sequence>
<feature type="compositionally biased region" description="Basic and acidic residues" evidence="8">
    <location>
        <begin position="426"/>
        <end position="458"/>
    </location>
</feature>
<comment type="subcellular location">
    <subcellularLocation>
        <location evidence="1 7">Nucleus</location>
    </subcellularLocation>
</comment>
<dbReference type="InterPro" id="IPR031693">
    <property type="entry name" value="Sin3_C"/>
</dbReference>
<dbReference type="GO" id="GO:0000122">
    <property type="term" value="P:negative regulation of transcription by RNA polymerase II"/>
    <property type="evidence" value="ECO:0007669"/>
    <property type="project" value="TreeGrafter"/>
</dbReference>
<feature type="compositionally biased region" description="Low complexity" evidence="8">
    <location>
        <begin position="957"/>
        <end position="966"/>
    </location>
</feature>
<feature type="compositionally biased region" description="Low complexity" evidence="8">
    <location>
        <begin position="268"/>
        <end position="278"/>
    </location>
</feature>
<dbReference type="InterPro" id="IPR003822">
    <property type="entry name" value="PAH"/>
</dbReference>
<dbReference type="Pfam" id="PF16879">
    <property type="entry name" value="Sin3a_C"/>
    <property type="match status" value="1"/>
</dbReference>
<keyword evidence="6 7" id="KW-0539">Nucleus</keyword>
<feature type="compositionally biased region" description="Low complexity" evidence="8">
    <location>
        <begin position="990"/>
        <end position="1030"/>
    </location>
</feature>
<dbReference type="FunFam" id="1.20.1160.11:FF:000003">
    <property type="entry name" value="Paired amphipathic helix SIN3-like protein"/>
    <property type="match status" value="1"/>
</dbReference>
<keyword evidence="4" id="KW-0805">Transcription regulation</keyword>
<dbReference type="HOGENOM" id="CLU_001360_2_1_1"/>
<dbReference type="EMBL" id="KL198031">
    <property type="protein sequence ID" value="KDQ15677.1"/>
    <property type="molecule type" value="Genomic_DNA"/>
</dbReference>
<feature type="compositionally biased region" description="Polar residues" evidence="8">
    <location>
        <begin position="507"/>
        <end position="532"/>
    </location>
</feature>
<dbReference type="FunFam" id="1.20.1160.11:FF:000002">
    <property type="entry name" value="Paired amphipathic helix protein SIN3"/>
    <property type="match status" value="1"/>
</dbReference>
<feature type="compositionally biased region" description="Basic and acidic residues" evidence="8">
    <location>
        <begin position="1079"/>
        <end position="1097"/>
    </location>
</feature>
<gene>
    <name evidence="10" type="ORF">BOTBODRAFT_31561</name>
</gene>
<keyword evidence="3" id="KW-0677">Repeat</keyword>
<feature type="compositionally biased region" description="Pro residues" evidence="8">
    <location>
        <begin position="42"/>
        <end position="58"/>
    </location>
</feature>
<evidence type="ECO:0000256" key="6">
    <source>
        <dbReference type="ARBA" id="ARBA00023242"/>
    </source>
</evidence>
<dbReference type="PROSITE" id="PS51477">
    <property type="entry name" value="PAH"/>
    <property type="match status" value="2"/>
</dbReference>
<evidence type="ECO:0000259" key="9">
    <source>
        <dbReference type="SMART" id="SM00761"/>
    </source>
</evidence>
<name>A0A067MUW7_BOTB1</name>
<dbReference type="FunCoup" id="A0A067MUW7">
    <property type="interactions" value="683"/>
</dbReference>
<dbReference type="PANTHER" id="PTHR12346:SF0">
    <property type="entry name" value="SIN3A, ISOFORM G"/>
    <property type="match status" value="1"/>
</dbReference>
<feature type="compositionally biased region" description="Basic residues" evidence="8">
    <location>
        <begin position="485"/>
        <end position="494"/>
    </location>
</feature>
<feature type="domain" description="Histone deacetylase interacting" evidence="9">
    <location>
        <begin position="628"/>
        <end position="729"/>
    </location>
</feature>
<dbReference type="Proteomes" id="UP000027195">
    <property type="component" value="Unassembled WGS sequence"/>
</dbReference>
<dbReference type="SUPFAM" id="SSF47762">
    <property type="entry name" value="PAH2 domain"/>
    <property type="match status" value="3"/>
</dbReference>